<protein>
    <submittedName>
        <fullName evidence="1">Uncharacterized protein</fullName>
    </submittedName>
</protein>
<dbReference type="Proteomes" id="UP001491552">
    <property type="component" value="Unassembled WGS sequence"/>
</dbReference>
<evidence type="ECO:0000313" key="1">
    <source>
        <dbReference type="EMBL" id="MEQ2512019.1"/>
    </source>
</evidence>
<keyword evidence="2" id="KW-1185">Reference proteome</keyword>
<organism evidence="1 2">
    <name type="scientific">Faecousia intestinalis</name>
    <dbReference type="NCBI Taxonomy" id="3133167"/>
    <lineage>
        <taxon>Bacteria</taxon>
        <taxon>Bacillati</taxon>
        <taxon>Bacillota</taxon>
        <taxon>Clostridia</taxon>
        <taxon>Eubacteriales</taxon>
        <taxon>Oscillospiraceae</taxon>
        <taxon>Faecousia</taxon>
    </lineage>
</organism>
<proteinExistence type="predicted"/>
<name>A0ABV1G9L5_9FIRM</name>
<comment type="caution">
    <text evidence="1">The sequence shown here is derived from an EMBL/GenBank/DDBJ whole genome shotgun (WGS) entry which is preliminary data.</text>
</comment>
<evidence type="ECO:0000313" key="2">
    <source>
        <dbReference type="Proteomes" id="UP001491552"/>
    </source>
</evidence>
<dbReference type="RefSeq" id="WP_349136722.1">
    <property type="nucleotide sequence ID" value="NZ_JBBMFF010000255.1"/>
</dbReference>
<accession>A0ABV1G9L5</accession>
<gene>
    <name evidence="1" type="ORF">WMO66_12330</name>
</gene>
<reference evidence="1 2" key="1">
    <citation type="submission" date="2024-03" db="EMBL/GenBank/DDBJ databases">
        <title>Human intestinal bacterial collection.</title>
        <authorList>
            <person name="Pauvert C."/>
            <person name="Hitch T.C.A."/>
            <person name="Clavel T."/>
        </authorList>
    </citation>
    <scope>NUCLEOTIDE SEQUENCE [LARGE SCALE GENOMIC DNA]</scope>
    <source>
        <strain evidence="1 2">CLA-AA-H192</strain>
    </source>
</reference>
<sequence length="82" mass="8947">MKRVFSFLIAIIVTISISYNVQALRADSIRPQYANARQAEVLLSISSSGKAVVVVKCYGTNGLKSAYVTTYLEKRSAVRGFG</sequence>
<dbReference type="EMBL" id="JBBMFF010000255">
    <property type="protein sequence ID" value="MEQ2512019.1"/>
    <property type="molecule type" value="Genomic_DNA"/>
</dbReference>